<dbReference type="RefSeq" id="WP_146211878.1">
    <property type="nucleotide sequence ID" value="NZ_QGGH01000033.1"/>
</dbReference>
<dbReference type="GeneID" id="61056486"/>
<proteinExistence type="predicted"/>
<dbReference type="AlphaFoldDB" id="A0A8E3B1H6"/>
<comment type="caution">
    <text evidence="1">The sequence shown here is derived from an EMBL/GenBank/DDBJ whole genome shotgun (WGS) entry which is preliminary data.</text>
</comment>
<evidence type="ECO:0000313" key="1">
    <source>
        <dbReference type="EMBL" id="PWJ84378.1"/>
    </source>
</evidence>
<evidence type="ECO:0000313" key="2">
    <source>
        <dbReference type="Proteomes" id="UP000245631"/>
    </source>
</evidence>
<dbReference type="EMBL" id="QGGH01000033">
    <property type="protein sequence ID" value="PWJ84378.1"/>
    <property type="molecule type" value="Genomic_DNA"/>
</dbReference>
<reference evidence="1 2" key="1">
    <citation type="submission" date="2018-05" db="EMBL/GenBank/DDBJ databases">
        <title>Genomic Encyclopedia of Type Strains, Phase IV (KMG-IV): sequencing the most valuable type-strain genomes for metagenomic binning, comparative biology and taxonomic classification.</title>
        <authorList>
            <person name="Goeker M."/>
        </authorList>
    </citation>
    <scope>NUCLEOTIDE SEQUENCE [LARGE SCALE GENOMIC DNA]</scope>
    <source>
        <strain evidence="1 2">DSM 2626</strain>
    </source>
</reference>
<gene>
    <name evidence="1" type="ORF">C8D77_13312</name>
</gene>
<accession>A0A8E3B1H6</accession>
<sequence length="244" mass="28118">MEPNLAISLERAEELLAELRTEYERSLVGQTVSERASQLTHEVLERLRSVLDRVARRYWRTHVAPALSEDDRKRALIYFPISNDLHEFDSTLGRWRWKHVAQAHRPIYELFLQRQPFQSSENRWLKILDELAVQGKHIDLVPQTKIEQKWVTVTRSSVQTTIQASWNPDAVRFSSDPGVSISFAGAQINPLTQRIVPTEGVSEKLEIWVSFIIEGYGVNAFAFCEEAVKQTRHTVEEMSSSFGL</sequence>
<organism evidence="1 2">
    <name type="scientific">Rhizobium loti</name>
    <name type="common">Mesorhizobium loti</name>
    <dbReference type="NCBI Taxonomy" id="381"/>
    <lineage>
        <taxon>Bacteria</taxon>
        <taxon>Pseudomonadati</taxon>
        <taxon>Pseudomonadota</taxon>
        <taxon>Alphaproteobacteria</taxon>
        <taxon>Hyphomicrobiales</taxon>
        <taxon>Phyllobacteriaceae</taxon>
        <taxon>Mesorhizobium</taxon>
    </lineage>
</organism>
<protein>
    <submittedName>
        <fullName evidence="1">Uncharacterized protein</fullName>
    </submittedName>
</protein>
<dbReference type="Proteomes" id="UP000245631">
    <property type="component" value="Unassembled WGS sequence"/>
</dbReference>
<name>A0A8E3B1H6_RHILI</name>